<keyword evidence="1 2" id="KW-0690">Ribosome biogenesis</keyword>
<dbReference type="HAMAP" id="MF_00003">
    <property type="entry name" value="RbfA"/>
    <property type="match status" value="1"/>
</dbReference>
<dbReference type="PANTHER" id="PTHR33515:SF1">
    <property type="entry name" value="RIBOSOME-BINDING FACTOR A, CHLOROPLASTIC-RELATED"/>
    <property type="match status" value="1"/>
</dbReference>
<protein>
    <recommendedName>
        <fullName evidence="2">Ribosome-binding factor A</fullName>
    </recommendedName>
</protein>
<evidence type="ECO:0000313" key="3">
    <source>
        <dbReference type="EMBL" id="HEG90027.1"/>
    </source>
</evidence>
<comment type="subunit">
    <text evidence="2">Monomer. Binds 30S ribosomal subunits, but not 50S ribosomal subunits or 70S ribosomes.</text>
</comment>
<comment type="function">
    <text evidence="2">One of several proteins that assist in the late maturation steps of the functional core of the 30S ribosomal subunit. Associates with free 30S ribosomal subunits (but not with 30S subunits that are part of 70S ribosomes or polysomes). Required for efficient processing of 16S rRNA. May interact with the 5'-terminal helix region of 16S rRNA.</text>
</comment>
<dbReference type="GO" id="GO:0005829">
    <property type="term" value="C:cytosol"/>
    <property type="evidence" value="ECO:0007669"/>
    <property type="project" value="TreeGrafter"/>
</dbReference>
<dbReference type="GO" id="GO:0043024">
    <property type="term" value="F:ribosomal small subunit binding"/>
    <property type="evidence" value="ECO:0007669"/>
    <property type="project" value="TreeGrafter"/>
</dbReference>
<dbReference type="InterPro" id="IPR023799">
    <property type="entry name" value="RbfA_dom_sf"/>
</dbReference>
<dbReference type="GO" id="GO:0030490">
    <property type="term" value="P:maturation of SSU-rRNA"/>
    <property type="evidence" value="ECO:0007669"/>
    <property type="project" value="UniProtKB-UniRule"/>
</dbReference>
<organism evidence="3">
    <name type="scientific">Thermorudis peleae</name>
    <dbReference type="NCBI Taxonomy" id="1382356"/>
    <lineage>
        <taxon>Bacteria</taxon>
        <taxon>Pseudomonadati</taxon>
        <taxon>Thermomicrobiota</taxon>
        <taxon>Thermomicrobia</taxon>
        <taxon>Thermomicrobia incertae sedis</taxon>
        <taxon>Thermorudis</taxon>
    </lineage>
</organism>
<gene>
    <name evidence="2 3" type="primary">rbfA</name>
    <name evidence="3" type="ORF">ENP34_01065</name>
</gene>
<dbReference type="PANTHER" id="PTHR33515">
    <property type="entry name" value="RIBOSOME-BINDING FACTOR A, CHLOROPLASTIC-RELATED"/>
    <property type="match status" value="1"/>
</dbReference>
<dbReference type="InterPro" id="IPR015946">
    <property type="entry name" value="KH_dom-like_a/b"/>
</dbReference>
<dbReference type="Pfam" id="PF02033">
    <property type="entry name" value="RBFA"/>
    <property type="match status" value="1"/>
</dbReference>
<dbReference type="EMBL" id="DSIY01000026">
    <property type="protein sequence ID" value="HEG90027.1"/>
    <property type="molecule type" value="Genomic_DNA"/>
</dbReference>
<dbReference type="AlphaFoldDB" id="A0A831X6H6"/>
<evidence type="ECO:0000256" key="1">
    <source>
        <dbReference type="ARBA" id="ARBA00022517"/>
    </source>
</evidence>
<comment type="similarity">
    <text evidence="2">Belongs to the RbfA family.</text>
</comment>
<name>A0A831X6H6_9BACT</name>
<dbReference type="Gene3D" id="3.30.300.20">
    <property type="match status" value="1"/>
</dbReference>
<accession>A0A831X6H6</accession>
<dbReference type="SUPFAM" id="SSF89919">
    <property type="entry name" value="Ribosome-binding factor A, RbfA"/>
    <property type="match status" value="1"/>
</dbReference>
<comment type="subcellular location">
    <subcellularLocation>
        <location evidence="2">Cytoplasm</location>
    </subcellularLocation>
</comment>
<dbReference type="NCBIfam" id="TIGR00082">
    <property type="entry name" value="rbfA"/>
    <property type="match status" value="1"/>
</dbReference>
<comment type="caution">
    <text evidence="3">The sequence shown here is derived from an EMBL/GenBank/DDBJ whole genome shotgun (WGS) entry which is preliminary data.</text>
</comment>
<sequence>MNSLRQQRVAEFLRDEISEIIRREMRDPRLGFVSITRVEVSPDLRYATVFASVYGSEEEQAATIDALNGATGFIRRLLKPRMRTRHIPELTFRLDRSMEYAEQVTRTLNELREQLHSGPETEQSDSNEQSR</sequence>
<keyword evidence="2" id="KW-0963">Cytoplasm</keyword>
<evidence type="ECO:0000256" key="2">
    <source>
        <dbReference type="HAMAP-Rule" id="MF_00003"/>
    </source>
</evidence>
<reference evidence="3" key="1">
    <citation type="journal article" date="2020" name="mSystems">
        <title>Genome- and Community-Level Interaction Insights into Carbon Utilization and Element Cycling Functions of Hydrothermarchaeota in Hydrothermal Sediment.</title>
        <authorList>
            <person name="Zhou Z."/>
            <person name="Liu Y."/>
            <person name="Xu W."/>
            <person name="Pan J."/>
            <person name="Luo Z.H."/>
            <person name="Li M."/>
        </authorList>
    </citation>
    <scope>NUCLEOTIDE SEQUENCE [LARGE SCALE GENOMIC DNA]</scope>
    <source>
        <strain evidence="3">SpSt-210</strain>
    </source>
</reference>
<proteinExistence type="inferred from homology"/>
<dbReference type="InterPro" id="IPR000238">
    <property type="entry name" value="RbfA"/>
</dbReference>